<protein>
    <submittedName>
        <fullName evidence="1">Uncharacterized protein</fullName>
    </submittedName>
</protein>
<organism evidence="1 2">
    <name type="scientific">Escherichia coli</name>
    <dbReference type="NCBI Taxonomy" id="562"/>
    <lineage>
        <taxon>Bacteria</taxon>
        <taxon>Pseudomonadati</taxon>
        <taxon>Pseudomonadota</taxon>
        <taxon>Gammaproteobacteria</taxon>
        <taxon>Enterobacterales</taxon>
        <taxon>Enterobacteriaceae</taxon>
        <taxon>Escherichia</taxon>
    </lineage>
</organism>
<dbReference type="AlphaFoldDB" id="A0A1V2G2I7"/>
<evidence type="ECO:0000313" key="1">
    <source>
        <dbReference type="EMBL" id="PZZ73692.1"/>
    </source>
</evidence>
<gene>
    <name evidence="1" type="ORF">DIV22_03625</name>
</gene>
<comment type="caution">
    <text evidence="1">The sequence shown here is derived from an EMBL/GenBank/DDBJ whole genome shotgun (WGS) entry which is preliminary data.</text>
</comment>
<dbReference type="EMBL" id="QFSS01000011">
    <property type="protein sequence ID" value="PZZ73692.1"/>
    <property type="molecule type" value="Genomic_DNA"/>
</dbReference>
<accession>A0A2A2XNL0</accession>
<name>A0A1V2G2I7_ECOLX</name>
<evidence type="ECO:0000313" key="2">
    <source>
        <dbReference type="Proteomes" id="UP000248865"/>
    </source>
</evidence>
<proteinExistence type="predicted"/>
<dbReference type="Proteomes" id="UP000248865">
    <property type="component" value="Unassembled WGS sequence"/>
</dbReference>
<reference evidence="1 2" key="1">
    <citation type="submission" date="2018-05" db="EMBL/GenBank/DDBJ databases">
        <title>Genomic sequencing of EHEC O26 New European Clone.</title>
        <authorList>
            <person name="Karnisova L."/>
            <person name="Nunvar J."/>
            <person name="Marejkova M."/>
            <person name="Mellmann A."/>
            <person name="Drevinek P."/>
            <person name="Blahova K."/>
            <person name="Bielaszewska M."/>
        </authorList>
    </citation>
    <scope>NUCLEOTIDE SEQUENCE [LARGE SCALE GENOMIC DNA]</scope>
    <source>
        <strain evidence="1 2">14-391</strain>
    </source>
</reference>
<accession>A0A1V2G2I7</accession>
<sequence>MKHHPENTNINKPLQRDFRSDQLQATNQETYFMMRIMLSLMAGKHLFSPRPLSYLANLSLFIL</sequence>